<organism evidence="3 4">
    <name type="scientific">Oceanobacter antarcticus</name>
    <dbReference type="NCBI Taxonomy" id="3133425"/>
    <lineage>
        <taxon>Bacteria</taxon>
        <taxon>Pseudomonadati</taxon>
        <taxon>Pseudomonadota</taxon>
        <taxon>Gammaproteobacteria</taxon>
        <taxon>Oceanospirillales</taxon>
        <taxon>Oceanospirillaceae</taxon>
        <taxon>Oceanobacter</taxon>
    </lineage>
</organism>
<sequence length="219" mass="25421">MTLKGLLKRDGYVFLREYMKHLTTEEFLRHFKESEGLEQASNIHKLVPAKMKDSTPNTYSGQYGYNDFPMHTDLAHWARPPRYILLRCIKGCSSVSTKLLDGNELVCELGKRRLERTLVKPRRPINGEIPLMRVFQSGTPSLFRWDNSFIIPASPAGKDGVFSIKLKIEEADTKHVYLHQKADSLVIDNWRMLHGRSKITDGYEDRIIERVYLEDKICH</sequence>
<dbReference type="GO" id="GO:0051213">
    <property type="term" value="F:dioxygenase activity"/>
    <property type="evidence" value="ECO:0007669"/>
    <property type="project" value="UniProtKB-KW"/>
</dbReference>
<reference evidence="3 4" key="1">
    <citation type="submission" date="2024-03" db="EMBL/GenBank/DDBJ databases">
        <title>High-quality draft genome sequence of Oceanobacter sp. wDCs-4.</title>
        <authorList>
            <person name="Dong C."/>
        </authorList>
    </citation>
    <scope>NUCLEOTIDE SEQUENCE [LARGE SCALE GENOMIC DNA]</scope>
    <source>
        <strain evidence="4">wDCs-4</strain>
    </source>
</reference>
<dbReference type="Gene3D" id="3.60.130.10">
    <property type="entry name" value="Clavaminate synthase-like"/>
    <property type="match status" value="1"/>
</dbReference>
<evidence type="ECO:0000256" key="1">
    <source>
        <dbReference type="ARBA" id="ARBA00023002"/>
    </source>
</evidence>
<evidence type="ECO:0000313" key="3">
    <source>
        <dbReference type="EMBL" id="MFK4751165.1"/>
    </source>
</evidence>
<proteinExistence type="predicted"/>
<dbReference type="Pfam" id="PF02668">
    <property type="entry name" value="TauD"/>
    <property type="match status" value="1"/>
</dbReference>
<dbReference type="RefSeq" id="WP_416204677.1">
    <property type="nucleotide sequence ID" value="NZ_JBBKTX010000002.1"/>
</dbReference>
<accession>A0ABW8NEE7</accession>
<keyword evidence="3" id="KW-0223">Dioxygenase</keyword>
<keyword evidence="1" id="KW-0560">Oxidoreductase</keyword>
<feature type="domain" description="TauD/TfdA-like" evidence="2">
    <location>
        <begin position="3"/>
        <end position="90"/>
    </location>
</feature>
<evidence type="ECO:0000259" key="2">
    <source>
        <dbReference type="Pfam" id="PF02668"/>
    </source>
</evidence>
<dbReference type="InterPro" id="IPR042098">
    <property type="entry name" value="TauD-like_sf"/>
</dbReference>
<dbReference type="EMBL" id="JBBKTX010000002">
    <property type="protein sequence ID" value="MFK4751165.1"/>
    <property type="molecule type" value="Genomic_DNA"/>
</dbReference>
<gene>
    <name evidence="3" type="ORF">WG929_01970</name>
</gene>
<name>A0ABW8NEE7_9GAMM</name>
<dbReference type="InterPro" id="IPR003819">
    <property type="entry name" value="TauD/TfdA-like"/>
</dbReference>
<evidence type="ECO:0000313" key="4">
    <source>
        <dbReference type="Proteomes" id="UP001620597"/>
    </source>
</evidence>
<dbReference type="Proteomes" id="UP001620597">
    <property type="component" value="Unassembled WGS sequence"/>
</dbReference>
<comment type="caution">
    <text evidence="3">The sequence shown here is derived from an EMBL/GenBank/DDBJ whole genome shotgun (WGS) entry which is preliminary data.</text>
</comment>
<protein>
    <submittedName>
        <fullName evidence="3">TauD/TfdA family dioxygenase</fullName>
    </submittedName>
</protein>
<keyword evidence="4" id="KW-1185">Reference proteome</keyword>
<dbReference type="SUPFAM" id="SSF51197">
    <property type="entry name" value="Clavaminate synthase-like"/>
    <property type="match status" value="1"/>
</dbReference>